<dbReference type="PROSITE" id="PS50043">
    <property type="entry name" value="HTH_LUXR_2"/>
    <property type="match status" value="1"/>
</dbReference>
<dbReference type="GO" id="GO:0003677">
    <property type="term" value="F:DNA binding"/>
    <property type="evidence" value="ECO:0007669"/>
    <property type="project" value="InterPro"/>
</dbReference>
<dbReference type="PRINTS" id="PR00038">
    <property type="entry name" value="HTHLUXR"/>
</dbReference>
<dbReference type="InterPro" id="IPR000792">
    <property type="entry name" value="Tscrpt_reg_LuxR_C"/>
</dbReference>
<evidence type="ECO:0000259" key="3">
    <source>
        <dbReference type="PROSITE" id="PS50043"/>
    </source>
</evidence>
<dbReference type="PROSITE" id="PS00622">
    <property type="entry name" value="HTH_LUXR_1"/>
    <property type="match status" value="1"/>
</dbReference>
<dbReference type="InterPro" id="IPR041664">
    <property type="entry name" value="AAA_16"/>
</dbReference>
<dbReference type="AlphaFoldDB" id="A0A9W6NK81"/>
<dbReference type="Gene3D" id="3.40.50.300">
    <property type="entry name" value="P-loop containing nucleotide triphosphate hydrolases"/>
    <property type="match status" value="1"/>
</dbReference>
<organism evidence="4 5">
    <name type="scientific">Dactylosporangium matsuzakiense</name>
    <dbReference type="NCBI Taxonomy" id="53360"/>
    <lineage>
        <taxon>Bacteria</taxon>
        <taxon>Bacillati</taxon>
        <taxon>Actinomycetota</taxon>
        <taxon>Actinomycetes</taxon>
        <taxon>Micromonosporales</taxon>
        <taxon>Micromonosporaceae</taxon>
        <taxon>Dactylosporangium</taxon>
    </lineage>
</organism>
<reference evidence="4" key="2">
    <citation type="submission" date="2023-01" db="EMBL/GenBank/DDBJ databases">
        <authorList>
            <person name="Sun Q."/>
            <person name="Evtushenko L."/>
        </authorList>
    </citation>
    <scope>NUCLEOTIDE SEQUENCE</scope>
    <source>
        <strain evidence="4">VKM Ac-1321</strain>
    </source>
</reference>
<dbReference type="Pfam" id="PF00196">
    <property type="entry name" value="GerE"/>
    <property type="match status" value="1"/>
</dbReference>
<dbReference type="Gene3D" id="1.10.10.10">
    <property type="entry name" value="Winged helix-like DNA-binding domain superfamily/Winged helix DNA-binding domain"/>
    <property type="match status" value="1"/>
</dbReference>
<dbReference type="InterPro" id="IPR036388">
    <property type="entry name" value="WH-like_DNA-bd_sf"/>
</dbReference>
<accession>A0A9W6NK81</accession>
<keyword evidence="1" id="KW-0547">Nucleotide-binding</keyword>
<dbReference type="SMART" id="SM00421">
    <property type="entry name" value="HTH_LUXR"/>
    <property type="match status" value="1"/>
</dbReference>
<dbReference type="GO" id="GO:0005737">
    <property type="term" value="C:cytoplasm"/>
    <property type="evidence" value="ECO:0007669"/>
    <property type="project" value="TreeGrafter"/>
</dbReference>
<dbReference type="InterPro" id="IPR016032">
    <property type="entry name" value="Sig_transdc_resp-reg_C-effctor"/>
</dbReference>
<keyword evidence="5" id="KW-1185">Reference proteome</keyword>
<reference evidence="4" key="1">
    <citation type="journal article" date="2014" name="Int. J. Syst. Evol. Microbiol.">
        <title>Complete genome sequence of Corynebacterium casei LMG S-19264T (=DSM 44701T), isolated from a smear-ripened cheese.</title>
        <authorList>
            <consortium name="US DOE Joint Genome Institute (JGI-PGF)"/>
            <person name="Walter F."/>
            <person name="Albersmeier A."/>
            <person name="Kalinowski J."/>
            <person name="Ruckert C."/>
        </authorList>
    </citation>
    <scope>NUCLEOTIDE SEQUENCE</scope>
    <source>
        <strain evidence="4">VKM Ac-1321</strain>
    </source>
</reference>
<evidence type="ECO:0000256" key="2">
    <source>
        <dbReference type="ARBA" id="ARBA00022840"/>
    </source>
</evidence>
<dbReference type="PANTHER" id="PTHR16305:SF35">
    <property type="entry name" value="TRANSCRIPTIONAL ACTIVATOR DOMAIN"/>
    <property type="match status" value="1"/>
</dbReference>
<gene>
    <name evidence="4" type="ORF">GCM10017581_015430</name>
</gene>
<dbReference type="EMBL" id="BSFP01000005">
    <property type="protein sequence ID" value="GLK99802.1"/>
    <property type="molecule type" value="Genomic_DNA"/>
</dbReference>
<proteinExistence type="predicted"/>
<sequence length="883" mass="94122">MLVGRDSQVAAVQALLRCAAGEHGGGLVLRGEAGIGKTALLARAVADAEAAGVRVVTAAGVQAEARIPYAVMHQLLRRMRVRLDPDGGASPYRIAMQALDRLDELGGPVLIAVEDAHWADQPSWDALTFLGRRLDADPVALIMTVRDGDDVDRRVTAAGLPEIRLEPLGPDAAADLLDRVVPGLSPALRSRVLDEAAGNPLGLVELGEAAARSGASALMPSALPLSTRVERTFSALVAELPEPTRALLLTAALDDGDALDEVTAATAIVRGHPVTGADAEPAVTTRLMSVDGQYTIRFRHPLLRSALTGAAPPAARRATHAALARVLAGEPDRQIWHRAAAAAGPDEAIARDLAKTAIRAHRSQAAGVALAALERAAQLSEDRTERVLRLLWAAEMASQQGDGDTVRRLLAAIEAEELQPAHQARYAWLHESFVGAGFTGTARLGVYLDLIDDMRRTGDANLALSSLVDLSLRMHWSNPSDAHRRRYVEIAEALDGPGDDYRALSAVATAAPIERGAVSLDRLQRLRDRVGLSAMAQSELGMAASALGAFPLSNRLMAPSIADLRRQGRLGLLLFGLNCLAYNAAALGDARSAARHADETVSLATELGYQQLVLTGRLSLATAAALRGEGERARDITDGAERVLTAAGMHPIVAQVLRVRGVDALAGGRAEEAFRQLRRMFDPADPAYHPYIRFTVVGHLAEAALLADLRAELAPVVAGLEPEAALCRNPALLAGLRYARAVLADDDDGAPGDELAEWPFERARLALAQGTRLRRRRHNLEARQPLREAAATFDALGAAPWAERARAELRASGESLRRPVDATAALTEHELQVAHLAAEGLSNREIGDRLFLSPRTISTHLYRIFPKLGVKSRGELARVLLGR</sequence>
<dbReference type="Proteomes" id="UP001143480">
    <property type="component" value="Unassembled WGS sequence"/>
</dbReference>
<dbReference type="PANTHER" id="PTHR16305">
    <property type="entry name" value="TESTICULAR SOLUBLE ADENYLYL CYCLASE"/>
    <property type="match status" value="1"/>
</dbReference>
<dbReference type="InterPro" id="IPR027417">
    <property type="entry name" value="P-loop_NTPase"/>
</dbReference>
<keyword evidence="2" id="KW-0067">ATP-binding</keyword>
<comment type="caution">
    <text evidence="4">The sequence shown here is derived from an EMBL/GenBank/DDBJ whole genome shotgun (WGS) entry which is preliminary data.</text>
</comment>
<evidence type="ECO:0000313" key="4">
    <source>
        <dbReference type="EMBL" id="GLK99802.1"/>
    </source>
</evidence>
<dbReference type="SUPFAM" id="SSF46894">
    <property type="entry name" value="C-terminal effector domain of the bipartite response regulators"/>
    <property type="match status" value="1"/>
</dbReference>
<evidence type="ECO:0000313" key="5">
    <source>
        <dbReference type="Proteomes" id="UP001143480"/>
    </source>
</evidence>
<dbReference type="CDD" id="cd06170">
    <property type="entry name" value="LuxR_C_like"/>
    <property type="match status" value="1"/>
</dbReference>
<dbReference type="GO" id="GO:0004016">
    <property type="term" value="F:adenylate cyclase activity"/>
    <property type="evidence" value="ECO:0007669"/>
    <property type="project" value="TreeGrafter"/>
</dbReference>
<protein>
    <submittedName>
        <fullName evidence="4">LuxR family transcriptional regulator</fullName>
    </submittedName>
</protein>
<evidence type="ECO:0000256" key="1">
    <source>
        <dbReference type="ARBA" id="ARBA00022741"/>
    </source>
</evidence>
<dbReference type="RefSeq" id="WP_261959713.1">
    <property type="nucleotide sequence ID" value="NZ_BAAAXA010000001.1"/>
</dbReference>
<dbReference type="Pfam" id="PF13191">
    <property type="entry name" value="AAA_16"/>
    <property type="match status" value="1"/>
</dbReference>
<feature type="domain" description="HTH luxR-type" evidence="3">
    <location>
        <begin position="819"/>
        <end position="883"/>
    </location>
</feature>
<dbReference type="GO" id="GO:0006355">
    <property type="term" value="P:regulation of DNA-templated transcription"/>
    <property type="evidence" value="ECO:0007669"/>
    <property type="project" value="InterPro"/>
</dbReference>
<name>A0A9W6NK81_9ACTN</name>
<dbReference type="GO" id="GO:0005524">
    <property type="term" value="F:ATP binding"/>
    <property type="evidence" value="ECO:0007669"/>
    <property type="project" value="UniProtKB-KW"/>
</dbReference>
<dbReference type="SUPFAM" id="SSF52540">
    <property type="entry name" value="P-loop containing nucleoside triphosphate hydrolases"/>
    <property type="match status" value="1"/>
</dbReference>